<dbReference type="PANTHER" id="PTHR30622:SF4">
    <property type="entry name" value="UNDECAPRENYL-DIPHOSPHATASE"/>
    <property type="match status" value="1"/>
</dbReference>
<dbReference type="NCBIfam" id="NF001393">
    <property type="entry name" value="PRK00281.2-4"/>
    <property type="match status" value="1"/>
</dbReference>
<dbReference type="Pfam" id="PF02673">
    <property type="entry name" value="BacA"/>
    <property type="match status" value="1"/>
</dbReference>
<evidence type="ECO:0000256" key="12">
    <source>
        <dbReference type="SAM" id="Phobius"/>
    </source>
</evidence>
<keyword evidence="8 12" id="KW-1133">Transmembrane helix</keyword>
<proteinExistence type="inferred from homology"/>
<feature type="transmembrane region" description="Helical" evidence="12">
    <location>
        <begin position="181"/>
        <end position="199"/>
    </location>
</feature>
<evidence type="ECO:0000256" key="2">
    <source>
        <dbReference type="ARBA" id="ARBA00010621"/>
    </source>
</evidence>
<protein>
    <recommendedName>
        <fullName evidence="4">Undecaprenyl-diphosphatase</fullName>
        <ecNumber evidence="3">3.6.1.27</ecNumber>
    </recommendedName>
    <alternativeName>
        <fullName evidence="10">Undecaprenyl pyrophosphate phosphatase</fullName>
    </alternativeName>
</protein>
<dbReference type="PANTHER" id="PTHR30622">
    <property type="entry name" value="UNDECAPRENYL-DIPHOSPHATASE"/>
    <property type="match status" value="1"/>
</dbReference>
<evidence type="ECO:0000256" key="5">
    <source>
        <dbReference type="ARBA" id="ARBA00022475"/>
    </source>
</evidence>
<feature type="transmembrane region" description="Helical" evidence="12">
    <location>
        <begin position="107"/>
        <end position="125"/>
    </location>
</feature>
<name>A0A381VIX3_9ZZZZ</name>
<evidence type="ECO:0000256" key="11">
    <source>
        <dbReference type="ARBA" id="ARBA00047594"/>
    </source>
</evidence>
<comment type="subcellular location">
    <subcellularLocation>
        <location evidence="1">Cell membrane</location>
        <topology evidence="1">Multi-pass membrane protein</topology>
    </subcellularLocation>
</comment>
<dbReference type="GO" id="GO:0005886">
    <property type="term" value="C:plasma membrane"/>
    <property type="evidence" value="ECO:0007669"/>
    <property type="project" value="UniProtKB-SubCell"/>
</dbReference>
<evidence type="ECO:0000256" key="9">
    <source>
        <dbReference type="ARBA" id="ARBA00023136"/>
    </source>
</evidence>
<feature type="transmembrane region" description="Helical" evidence="12">
    <location>
        <begin position="239"/>
        <end position="258"/>
    </location>
</feature>
<feature type="transmembrane region" description="Helical" evidence="12">
    <location>
        <begin position="211"/>
        <end position="232"/>
    </location>
</feature>
<dbReference type="InterPro" id="IPR003824">
    <property type="entry name" value="UppP"/>
</dbReference>
<evidence type="ECO:0000256" key="3">
    <source>
        <dbReference type="ARBA" id="ARBA00012374"/>
    </source>
</evidence>
<reference evidence="13" key="1">
    <citation type="submission" date="2018-05" db="EMBL/GenBank/DDBJ databases">
        <authorList>
            <person name="Lanie J.A."/>
            <person name="Ng W.-L."/>
            <person name="Kazmierczak K.M."/>
            <person name="Andrzejewski T.M."/>
            <person name="Davidsen T.M."/>
            <person name="Wayne K.J."/>
            <person name="Tettelin H."/>
            <person name="Glass J.I."/>
            <person name="Rusch D."/>
            <person name="Podicherti R."/>
            <person name="Tsui H.-C.T."/>
            <person name="Winkler M.E."/>
        </authorList>
    </citation>
    <scope>NUCLEOTIDE SEQUENCE</scope>
</reference>
<comment type="catalytic activity">
    <reaction evidence="11">
        <text>di-trans,octa-cis-undecaprenyl diphosphate + H2O = di-trans,octa-cis-undecaprenyl phosphate + phosphate + H(+)</text>
        <dbReference type="Rhea" id="RHEA:28094"/>
        <dbReference type="ChEBI" id="CHEBI:15377"/>
        <dbReference type="ChEBI" id="CHEBI:15378"/>
        <dbReference type="ChEBI" id="CHEBI:43474"/>
        <dbReference type="ChEBI" id="CHEBI:58405"/>
        <dbReference type="ChEBI" id="CHEBI:60392"/>
        <dbReference type="EC" id="3.6.1.27"/>
    </reaction>
</comment>
<dbReference type="NCBIfam" id="TIGR00753">
    <property type="entry name" value="undec_PP_bacA"/>
    <property type="match status" value="1"/>
</dbReference>
<evidence type="ECO:0000256" key="10">
    <source>
        <dbReference type="ARBA" id="ARBA00032707"/>
    </source>
</evidence>
<keyword evidence="7" id="KW-0378">Hydrolase</keyword>
<dbReference type="EC" id="3.6.1.27" evidence="3"/>
<organism evidence="13">
    <name type="scientific">marine metagenome</name>
    <dbReference type="NCBI Taxonomy" id="408172"/>
    <lineage>
        <taxon>unclassified sequences</taxon>
        <taxon>metagenomes</taxon>
        <taxon>ecological metagenomes</taxon>
    </lineage>
</organism>
<dbReference type="EMBL" id="UINC01008935">
    <property type="protein sequence ID" value="SVA40154.1"/>
    <property type="molecule type" value="Genomic_DNA"/>
</dbReference>
<gene>
    <name evidence="13" type="ORF">METZ01_LOCUS93008</name>
</gene>
<evidence type="ECO:0000256" key="6">
    <source>
        <dbReference type="ARBA" id="ARBA00022692"/>
    </source>
</evidence>
<dbReference type="AlphaFoldDB" id="A0A381VIX3"/>
<evidence type="ECO:0000256" key="1">
    <source>
        <dbReference type="ARBA" id="ARBA00004651"/>
    </source>
</evidence>
<evidence type="ECO:0000313" key="13">
    <source>
        <dbReference type="EMBL" id="SVA40154.1"/>
    </source>
</evidence>
<dbReference type="HAMAP" id="MF_01006">
    <property type="entry name" value="Undec_diphosphatase"/>
    <property type="match status" value="1"/>
</dbReference>
<evidence type="ECO:0000256" key="7">
    <source>
        <dbReference type="ARBA" id="ARBA00022801"/>
    </source>
</evidence>
<comment type="similarity">
    <text evidence="2">Belongs to the UppP family.</text>
</comment>
<keyword evidence="6 12" id="KW-0812">Transmembrane</keyword>
<evidence type="ECO:0000256" key="8">
    <source>
        <dbReference type="ARBA" id="ARBA00022989"/>
    </source>
</evidence>
<evidence type="ECO:0000256" key="4">
    <source>
        <dbReference type="ARBA" id="ARBA00021581"/>
    </source>
</evidence>
<keyword evidence="5" id="KW-1003">Cell membrane</keyword>
<feature type="transmembrane region" description="Helical" evidence="12">
    <location>
        <begin position="34"/>
        <end position="53"/>
    </location>
</feature>
<keyword evidence="9 12" id="KW-0472">Membrane</keyword>
<dbReference type="GO" id="GO:0050380">
    <property type="term" value="F:undecaprenyl-diphosphatase activity"/>
    <property type="evidence" value="ECO:0007669"/>
    <property type="project" value="UniProtKB-EC"/>
</dbReference>
<feature type="transmembrane region" description="Helical" evidence="12">
    <location>
        <begin position="79"/>
        <end position="101"/>
    </location>
</feature>
<sequence length="259" mass="27688">MWLGLVQGLTEFLPISSSGHLILVTDLLGWPDQGLAFDVAVHLGTLLAVLAYFRRDVAAIIGGWLLRLRGGDSTPEARLGGLIVIGTVPAVIAGLLLGSSIDTVLRNPLVIVLSTIFFGLVLWWADAKGRRERQIDSLTGQDALLIGIAQALALIPGTSRSGITLTAGLALGLDRSAAARFSFLMAIPVILAATLFKLIEFHGDTFVPEWTVFGIGVALAAVSAFGVIGVFLRLIERLGVLPFVLYRLVLGALLFYWYL</sequence>
<accession>A0A381VIX3</accession>